<feature type="region of interest" description="Disordered" evidence="1">
    <location>
        <begin position="121"/>
        <end position="186"/>
    </location>
</feature>
<dbReference type="PROSITE" id="PS00036">
    <property type="entry name" value="BZIP_BASIC"/>
    <property type="match status" value="1"/>
</dbReference>
<evidence type="ECO:0000313" key="4">
    <source>
        <dbReference type="Proteomes" id="UP000605986"/>
    </source>
</evidence>
<feature type="region of interest" description="Disordered" evidence="1">
    <location>
        <begin position="78"/>
        <end position="103"/>
    </location>
</feature>
<reference evidence="3" key="1">
    <citation type="submission" date="2020-01" db="EMBL/GenBank/DDBJ databases">
        <title>Identification and distribution of gene clusters putatively required for synthesis of sphingolipid metabolism inhibitors in phylogenetically diverse species of the filamentous fungus Fusarium.</title>
        <authorList>
            <person name="Kim H.-S."/>
            <person name="Busman M."/>
            <person name="Brown D.W."/>
            <person name="Divon H."/>
            <person name="Uhlig S."/>
            <person name="Proctor R.H."/>
        </authorList>
    </citation>
    <scope>NUCLEOTIDE SEQUENCE</scope>
    <source>
        <strain evidence="3">NRRL 53441</strain>
    </source>
</reference>
<sequence length="275" mass="30907">MDQSAALPSGPPFWLSAIDNFDTISHPSRDQWYFEGQPSCLDSSAADASNSQLEFNNVGDFSPDSIYTLASTEWTGSIFPQEYPAPHDASKPTNPEEPSNIDGKLYSRSILLEKGKGKLDYIKDDTTKSPKRNSTEKRKSGAAEKEVDGNKKGRSNTNKATVTDSSFPPLGNNIDARKVKERNRRASNKIRVRKREEEKCLESTFNDIEKINRNLSACVKDLTQQIYGLKTELLQHVDCDCTLIQEYISHEAHRYVQDHGDTRDNNGSLNKMIKT</sequence>
<dbReference type="OrthoDB" id="295274at2759"/>
<accession>A0A8H4JXF4</accession>
<dbReference type="SMART" id="SM00338">
    <property type="entry name" value="BRLZ"/>
    <property type="match status" value="1"/>
</dbReference>
<feature type="compositionally biased region" description="Basic and acidic residues" evidence="1">
    <location>
        <begin position="121"/>
        <end position="151"/>
    </location>
</feature>
<dbReference type="CDD" id="cd14687">
    <property type="entry name" value="bZIP_ATF2"/>
    <property type="match status" value="1"/>
</dbReference>
<dbReference type="GO" id="GO:0003700">
    <property type="term" value="F:DNA-binding transcription factor activity"/>
    <property type="evidence" value="ECO:0007669"/>
    <property type="project" value="InterPro"/>
</dbReference>
<dbReference type="SUPFAM" id="SSF57959">
    <property type="entry name" value="Leucine zipper domain"/>
    <property type="match status" value="1"/>
</dbReference>
<gene>
    <name evidence="3" type="ORF">F53441_12704</name>
</gene>
<dbReference type="InterPro" id="IPR046347">
    <property type="entry name" value="bZIP_sf"/>
</dbReference>
<dbReference type="Gene3D" id="1.20.5.170">
    <property type="match status" value="1"/>
</dbReference>
<protein>
    <recommendedName>
        <fullName evidence="2">BZIP domain-containing protein</fullName>
    </recommendedName>
</protein>
<feature type="compositionally biased region" description="Polar residues" evidence="1">
    <location>
        <begin position="155"/>
        <end position="166"/>
    </location>
</feature>
<evidence type="ECO:0000256" key="1">
    <source>
        <dbReference type="SAM" id="MobiDB-lite"/>
    </source>
</evidence>
<dbReference type="Proteomes" id="UP000605986">
    <property type="component" value="Unassembled WGS sequence"/>
</dbReference>
<feature type="domain" description="BZIP" evidence="2">
    <location>
        <begin position="173"/>
        <end position="236"/>
    </location>
</feature>
<evidence type="ECO:0000313" key="3">
    <source>
        <dbReference type="EMBL" id="KAF4438883.1"/>
    </source>
</evidence>
<dbReference type="EMBL" id="JAADJG010000711">
    <property type="protein sequence ID" value="KAF4438883.1"/>
    <property type="molecule type" value="Genomic_DNA"/>
</dbReference>
<keyword evidence="4" id="KW-1185">Reference proteome</keyword>
<dbReference type="PROSITE" id="PS50217">
    <property type="entry name" value="BZIP"/>
    <property type="match status" value="1"/>
</dbReference>
<name>A0A8H4JXF4_9HYPO</name>
<evidence type="ECO:0000259" key="2">
    <source>
        <dbReference type="PROSITE" id="PS50217"/>
    </source>
</evidence>
<dbReference type="InterPro" id="IPR004827">
    <property type="entry name" value="bZIP"/>
</dbReference>
<proteinExistence type="predicted"/>
<dbReference type="Pfam" id="PF00170">
    <property type="entry name" value="bZIP_1"/>
    <property type="match status" value="1"/>
</dbReference>
<organism evidence="3 4">
    <name type="scientific">Fusarium austroafricanum</name>
    <dbReference type="NCBI Taxonomy" id="2364996"/>
    <lineage>
        <taxon>Eukaryota</taxon>
        <taxon>Fungi</taxon>
        <taxon>Dikarya</taxon>
        <taxon>Ascomycota</taxon>
        <taxon>Pezizomycotina</taxon>
        <taxon>Sordariomycetes</taxon>
        <taxon>Hypocreomycetidae</taxon>
        <taxon>Hypocreales</taxon>
        <taxon>Nectriaceae</taxon>
        <taxon>Fusarium</taxon>
        <taxon>Fusarium concolor species complex</taxon>
    </lineage>
</organism>
<comment type="caution">
    <text evidence="3">The sequence shown here is derived from an EMBL/GenBank/DDBJ whole genome shotgun (WGS) entry which is preliminary data.</text>
</comment>
<dbReference type="AlphaFoldDB" id="A0A8H4JXF4"/>